<accession>A0ABW5WI83</accession>
<dbReference type="Gene3D" id="3.40.50.300">
    <property type="entry name" value="P-loop containing nucleotide triphosphate hydrolases"/>
    <property type="match status" value="1"/>
</dbReference>
<proteinExistence type="predicted"/>
<dbReference type="RefSeq" id="WP_377385315.1">
    <property type="nucleotide sequence ID" value="NZ_JBHSAN010000005.1"/>
</dbReference>
<sequence length="279" mass="29630">MARENTDGTITIGTCDGTPIRYPLWGNGTTYNGLIVGGPGSGTTTLAASIVTAARAAVPTVTMHLAPEYERSGLAASATWAYPTGPFAHQNVFRLNNTVKDRRERLGGAAWEPSPDMPLVLVVIDAVSDVFGPLGVQDRTHAADKIGDWEWVTRFGTAVGVAFLAVSRYGGLLSEFGGSYALRSELANNVIALRLLGQMAPLGVDVYEAHDLGLRDGILIDAHAKRHEFTVPALDVPTLVAQHADAAPDPGTRDAIVPPKERPVPRGHVARPSKNTPAW</sequence>
<evidence type="ECO:0000313" key="3">
    <source>
        <dbReference type="Proteomes" id="UP001597478"/>
    </source>
</evidence>
<name>A0ABW5WI83_9PSEU</name>
<evidence type="ECO:0008006" key="4">
    <source>
        <dbReference type="Google" id="ProtNLM"/>
    </source>
</evidence>
<organism evidence="2 3">
    <name type="scientific">Prauserella oleivorans</name>
    <dbReference type="NCBI Taxonomy" id="1478153"/>
    <lineage>
        <taxon>Bacteria</taxon>
        <taxon>Bacillati</taxon>
        <taxon>Actinomycetota</taxon>
        <taxon>Actinomycetes</taxon>
        <taxon>Pseudonocardiales</taxon>
        <taxon>Pseudonocardiaceae</taxon>
        <taxon>Prauserella</taxon>
    </lineage>
</organism>
<comment type="caution">
    <text evidence="2">The sequence shown here is derived from an EMBL/GenBank/DDBJ whole genome shotgun (WGS) entry which is preliminary data.</text>
</comment>
<reference evidence="3" key="1">
    <citation type="journal article" date="2019" name="Int. J. Syst. Evol. Microbiol.">
        <title>The Global Catalogue of Microorganisms (GCM) 10K type strain sequencing project: providing services to taxonomists for standard genome sequencing and annotation.</title>
        <authorList>
            <consortium name="The Broad Institute Genomics Platform"/>
            <consortium name="The Broad Institute Genome Sequencing Center for Infectious Disease"/>
            <person name="Wu L."/>
            <person name="Ma J."/>
        </authorList>
    </citation>
    <scope>NUCLEOTIDE SEQUENCE [LARGE SCALE GENOMIC DNA]</scope>
    <source>
        <strain evidence="3">IBRC-M 10906</strain>
    </source>
</reference>
<feature type="region of interest" description="Disordered" evidence="1">
    <location>
        <begin position="244"/>
        <end position="279"/>
    </location>
</feature>
<dbReference type="InterPro" id="IPR027417">
    <property type="entry name" value="P-loop_NTPase"/>
</dbReference>
<protein>
    <recommendedName>
        <fullName evidence="4">FtsK domain-containing protein</fullName>
    </recommendedName>
</protein>
<evidence type="ECO:0000256" key="1">
    <source>
        <dbReference type="SAM" id="MobiDB-lite"/>
    </source>
</evidence>
<evidence type="ECO:0000313" key="2">
    <source>
        <dbReference type="EMBL" id="MFD2803250.1"/>
    </source>
</evidence>
<dbReference type="Proteomes" id="UP001597478">
    <property type="component" value="Unassembled WGS sequence"/>
</dbReference>
<gene>
    <name evidence="2" type="ORF">ACFS2C_28050</name>
</gene>
<keyword evidence="3" id="KW-1185">Reference proteome</keyword>
<dbReference type="EMBL" id="JBHUOF010000051">
    <property type="protein sequence ID" value="MFD2803250.1"/>
    <property type="molecule type" value="Genomic_DNA"/>
</dbReference>